<dbReference type="SUPFAM" id="SSF53300">
    <property type="entry name" value="vWA-like"/>
    <property type="match status" value="1"/>
</dbReference>
<dbReference type="EMBL" id="JAPFFF010000050">
    <property type="protein sequence ID" value="KAK8839709.1"/>
    <property type="molecule type" value="Genomic_DNA"/>
</dbReference>
<comment type="caution">
    <text evidence="1">The sequence shown here is derived from an EMBL/GenBank/DDBJ whole genome shotgun (WGS) entry which is preliminary data.</text>
</comment>
<protein>
    <recommendedName>
        <fullName evidence="3">VWA domain-containing protein</fullName>
    </recommendedName>
</protein>
<sequence>MQQDNNDANQSLLMKKLFAIDISGSVMNVAFYHENVKKILEKYYQNDDAIIVWTSNYQVVSKPQMDDIINRQEGRDGTDPSKIAQALVDLPHLPHEHIIIITDGHVDCGSIQKTDDIINRNDIHFDYATVILIEPSDSNWKHDQLSVGIPFCRSCPCDLITISKTGEEKITIQNQIEISALSTIEYINKVDEFVEKFNHIHRALQVRMMGINEDLQIKEKIEQLRHRLEKEDGFNEEINRKLQILEGLASGRMKNQFVLN</sequence>
<evidence type="ECO:0000313" key="2">
    <source>
        <dbReference type="Proteomes" id="UP001470230"/>
    </source>
</evidence>
<accession>A0ABR2H0K2</accession>
<proteinExistence type="predicted"/>
<name>A0ABR2H0K2_9EUKA</name>
<dbReference type="Proteomes" id="UP001470230">
    <property type="component" value="Unassembled WGS sequence"/>
</dbReference>
<evidence type="ECO:0000313" key="1">
    <source>
        <dbReference type="EMBL" id="KAK8839709.1"/>
    </source>
</evidence>
<organism evidence="1 2">
    <name type="scientific">Tritrichomonas musculus</name>
    <dbReference type="NCBI Taxonomy" id="1915356"/>
    <lineage>
        <taxon>Eukaryota</taxon>
        <taxon>Metamonada</taxon>
        <taxon>Parabasalia</taxon>
        <taxon>Tritrichomonadida</taxon>
        <taxon>Tritrichomonadidae</taxon>
        <taxon>Tritrichomonas</taxon>
    </lineage>
</organism>
<reference evidence="1 2" key="1">
    <citation type="submission" date="2024-04" db="EMBL/GenBank/DDBJ databases">
        <title>Tritrichomonas musculus Genome.</title>
        <authorList>
            <person name="Alves-Ferreira E."/>
            <person name="Grigg M."/>
            <person name="Lorenzi H."/>
            <person name="Galac M."/>
        </authorList>
    </citation>
    <scope>NUCLEOTIDE SEQUENCE [LARGE SCALE GENOMIC DNA]</scope>
    <source>
        <strain evidence="1 2">EAF2021</strain>
    </source>
</reference>
<evidence type="ECO:0008006" key="3">
    <source>
        <dbReference type="Google" id="ProtNLM"/>
    </source>
</evidence>
<gene>
    <name evidence="1" type="ORF">M9Y10_031413</name>
</gene>
<keyword evidence="2" id="KW-1185">Reference proteome</keyword>
<dbReference type="InterPro" id="IPR036465">
    <property type="entry name" value="vWFA_dom_sf"/>
</dbReference>